<dbReference type="Gene3D" id="1.25.40.20">
    <property type="entry name" value="Ankyrin repeat-containing domain"/>
    <property type="match status" value="1"/>
</dbReference>
<sequence>MDLRYPSSLQKRYANTVFPDLPNELIVEILTKMDEESYENLCKSTEFRAYCSSNSIFSERIYEERVKRFILKRFNGNLIQFKPRDMKWREFHDRIIYFIDHLGTLQLNELAEDNKLMELKIYYNFFNILPNTIGANRAAYNNHYEVLEWLSEKGVLPDDNETAWAANDGRLDMLKWLYGKGVRPTKRAAELATIHNRKEVVEWLATKGIYSD</sequence>
<gene>
    <name evidence="1" type="ORF">Solivirus1_82</name>
</gene>
<evidence type="ECO:0008006" key="2">
    <source>
        <dbReference type="Google" id="ProtNLM"/>
    </source>
</evidence>
<protein>
    <recommendedName>
        <fullName evidence="2">F-box domain-containing protein</fullName>
    </recommendedName>
</protein>
<dbReference type="EMBL" id="MK072489">
    <property type="protein sequence ID" value="AYV85925.1"/>
    <property type="molecule type" value="Genomic_DNA"/>
</dbReference>
<organism evidence="1">
    <name type="scientific">Solivirus sp</name>
    <dbReference type="NCBI Taxonomy" id="2487772"/>
    <lineage>
        <taxon>Viruses</taxon>
        <taxon>Pithoviruses</taxon>
    </lineage>
</organism>
<accession>A0A3G5AFC8</accession>
<name>A0A3G5AFC8_9VIRU</name>
<dbReference type="InterPro" id="IPR036770">
    <property type="entry name" value="Ankyrin_rpt-contain_sf"/>
</dbReference>
<proteinExistence type="predicted"/>
<reference evidence="1" key="1">
    <citation type="submission" date="2018-10" db="EMBL/GenBank/DDBJ databases">
        <title>Hidden diversity of soil giant viruses.</title>
        <authorList>
            <person name="Schulz F."/>
            <person name="Alteio L."/>
            <person name="Goudeau D."/>
            <person name="Ryan E.M."/>
            <person name="Malmstrom R.R."/>
            <person name="Blanchard J."/>
            <person name="Woyke T."/>
        </authorList>
    </citation>
    <scope>NUCLEOTIDE SEQUENCE</scope>
    <source>
        <strain evidence="1">SOV1</strain>
    </source>
</reference>
<evidence type="ECO:0000313" key="1">
    <source>
        <dbReference type="EMBL" id="AYV85925.1"/>
    </source>
</evidence>
<dbReference type="SUPFAM" id="SSF140860">
    <property type="entry name" value="Pseudo ankyrin repeat-like"/>
    <property type="match status" value="1"/>
</dbReference>